<dbReference type="AlphaFoldDB" id="A0A8H4JXF6"/>
<evidence type="ECO:0000313" key="2">
    <source>
        <dbReference type="EMBL" id="KAF4440785.1"/>
    </source>
</evidence>
<name>A0A8H4JXF6_9HYPO</name>
<accession>A0A8H4JXF6</accession>
<sequence>MISAKLILLGLAAVANAVPFMTERDLNSTVWTPEHILKQDEVILYGEGRMEVVHVSVYEKLLESEGIAPDTPEIDHDWLEAGAKAVGNPDAKVVGPRDLEERQSCGHTTSYVTDRTQRFVDWDVQMSPVVIGAGRNGIDVTVASSYSISNGVSVSAGLDVTAVKDRLGASFGINYSRIWTTQATVTVRGTVQSGETGVVITRPWTNRRYGRQFRGCVGSMQQTGTWMADSHEEGSYEGVRWVAGAITMCIKRQSSIPLTRCNGGGQFR</sequence>
<organism evidence="2 3">
    <name type="scientific">Fusarium austroafricanum</name>
    <dbReference type="NCBI Taxonomy" id="2364996"/>
    <lineage>
        <taxon>Eukaryota</taxon>
        <taxon>Fungi</taxon>
        <taxon>Dikarya</taxon>
        <taxon>Ascomycota</taxon>
        <taxon>Pezizomycotina</taxon>
        <taxon>Sordariomycetes</taxon>
        <taxon>Hypocreomycetidae</taxon>
        <taxon>Hypocreales</taxon>
        <taxon>Nectriaceae</taxon>
        <taxon>Fusarium</taxon>
        <taxon>Fusarium concolor species complex</taxon>
    </lineage>
</organism>
<dbReference type="Proteomes" id="UP000605986">
    <property type="component" value="Unassembled WGS sequence"/>
</dbReference>
<feature type="chain" id="PRO_5034308670" evidence="1">
    <location>
        <begin position="18"/>
        <end position="268"/>
    </location>
</feature>
<keyword evidence="1" id="KW-0732">Signal</keyword>
<proteinExistence type="predicted"/>
<feature type="signal peptide" evidence="1">
    <location>
        <begin position="1"/>
        <end position="17"/>
    </location>
</feature>
<reference evidence="2" key="1">
    <citation type="submission" date="2020-01" db="EMBL/GenBank/DDBJ databases">
        <title>Identification and distribution of gene clusters putatively required for synthesis of sphingolipid metabolism inhibitors in phylogenetically diverse species of the filamentous fungus Fusarium.</title>
        <authorList>
            <person name="Kim H.-S."/>
            <person name="Busman M."/>
            <person name="Brown D.W."/>
            <person name="Divon H."/>
            <person name="Uhlig S."/>
            <person name="Proctor R.H."/>
        </authorList>
    </citation>
    <scope>NUCLEOTIDE SEQUENCE</scope>
    <source>
        <strain evidence="2">NRRL 53441</strain>
    </source>
</reference>
<dbReference type="EMBL" id="JAADJG010000643">
    <property type="protein sequence ID" value="KAF4440785.1"/>
    <property type="molecule type" value="Genomic_DNA"/>
</dbReference>
<evidence type="ECO:0000256" key="1">
    <source>
        <dbReference type="SAM" id="SignalP"/>
    </source>
</evidence>
<comment type="caution">
    <text evidence="2">The sequence shown here is derived from an EMBL/GenBank/DDBJ whole genome shotgun (WGS) entry which is preliminary data.</text>
</comment>
<protein>
    <submittedName>
        <fullName evidence="2">Uncharacterized protein</fullName>
    </submittedName>
</protein>
<evidence type="ECO:0000313" key="3">
    <source>
        <dbReference type="Proteomes" id="UP000605986"/>
    </source>
</evidence>
<keyword evidence="3" id="KW-1185">Reference proteome</keyword>
<dbReference type="OrthoDB" id="4831122at2759"/>
<gene>
    <name evidence="2" type="ORF">F53441_12193</name>
</gene>